<keyword evidence="4 6" id="KW-0238">DNA-binding</keyword>
<evidence type="ECO:0000256" key="6">
    <source>
        <dbReference type="RuleBase" id="RU365089"/>
    </source>
</evidence>
<comment type="function">
    <text evidence="1 6">Required for the transposition of the insertion element.</text>
</comment>
<keyword evidence="3 6" id="KW-0815">Transposition</keyword>
<feature type="non-terminal residue" evidence="7">
    <location>
        <position position="165"/>
    </location>
</feature>
<name>A0ABV6CAC5_9ACTN</name>
<evidence type="ECO:0000313" key="8">
    <source>
        <dbReference type="Proteomes" id="UP001589788"/>
    </source>
</evidence>
<comment type="caution">
    <text evidence="7">The sequence shown here is derived from an EMBL/GenBank/DDBJ whole genome shotgun (WGS) entry which is preliminary data.</text>
</comment>
<evidence type="ECO:0000256" key="1">
    <source>
        <dbReference type="ARBA" id="ARBA00002190"/>
    </source>
</evidence>
<organism evidence="7 8">
    <name type="scientific">Aciditerrimonas ferrireducens</name>
    <dbReference type="NCBI Taxonomy" id="667306"/>
    <lineage>
        <taxon>Bacteria</taxon>
        <taxon>Bacillati</taxon>
        <taxon>Actinomycetota</taxon>
        <taxon>Acidimicrobiia</taxon>
        <taxon>Acidimicrobiales</taxon>
        <taxon>Acidimicrobiaceae</taxon>
        <taxon>Aciditerrimonas</taxon>
    </lineage>
</organism>
<gene>
    <name evidence="7" type="ORF">ACFFRE_13805</name>
</gene>
<evidence type="ECO:0000256" key="4">
    <source>
        <dbReference type="ARBA" id="ARBA00023125"/>
    </source>
</evidence>
<sequence length="165" mass="18204">LEALVISAWVRGLSDRDVEALLEEVFGQEAKISRSTASRICQRLRTEFDSWKRRDLSGVRIDYLYLDGSYFKMHPKAKAEPVLVAWGIDTAGKPVFLGLGPGATESADAWDAFLSDLKDRGMAPPLLIISDGAKGIASAIERCFPHSLHQRCTIHVARNLLAKVP</sequence>
<dbReference type="PANTHER" id="PTHR33217">
    <property type="entry name" value="TRANSPOSASE FOR INSERTION SEQUENCE ELEMENT IS1081"/>
    <property type="match status" value="1"/>
</dbReference>
<evidence type="ECO:0000256" key="3">
    <source>
        <dbReference type="ARBA" id="ARBA00022578"/>
    </source>
</evidence>
<feature type="non-terminal residue" evidence="7">
    <location>
        <position position="1"/>
    </location>
</feature>
<keyword evidence="5 6" id="KW-0233">DNA recombination</keyword>
<dbReference type="InterPro" id="IPR001207">
    <property type="entry name" value="Transposase_mutator"/>
</dbReference>
<keyword evidence="6" id="KW-0814">Transposable element</keyword>
<accession>A0ABV6CAC5</accession>
<keyword evidence="8" id="KW-1185">Reference proteome</keyword>
<dbReference type="Proteomes" id="UP001589788">
    <property type="component" value="Unassembled WGS sequence"/>
</dbReference>
<dbReference type="EMBL" id="JBHLYQ010000334">
    <property type="protein sequence ID" value="MFC0083202.1"/>
    <property type="molecule type" value="Genomic_DNA"/>
</dbReference>
<dbReference type="RefSeq" id="WP_377790949.1">
    <property type="nucleotide sequence ID" value="NZ_JBHLYQ010000334.1"/>
</dbReference>
<dbReference type="PANTHER" id="PTHR33217:SF7">
    <property type="entry name" value="TRANSPOSASE FOR INSERTION SEQUENCE ELEMENT IS1081"/>
    <property type="match status" value="1"/>
</dbReference>
<evidence type="ECO:0000256" key="2">
    <source>
        <dbReference type="ARBA" id="ARBA00010961"/>
    </source>
</evidence>
<comment type="similarity">
    <text evidence="2 6">Belongs to the transposase mutator family.</text>
</comment>
<dbReference type="Pfam" id="PF00872">
    <property type="entry name" value="Transposase_mut"/>
    <property type="match status" value="1"/>
</dbReference>
<proteinExistence type="inferred from homology"/>
<protein>
    <recommendedName>
        <fullName evidence="6">Mutator family transposase</fullName>
    </recommendedName>
</protein>
<reference evidence="7 8" key="1">
    <citation type="submission" date="2024-09" db="EMBL/GenBank/DDBJ databases">
        <authorList>
            <person name="Sun Q."/>
            <person name="Mori K."/>
        </authorList>
    </citation>
    <scope>NUCLEOTIDE SEQUENCE [LARGE SCALE GENOMIC DNA]</scope>
    <source>
        <strain evidence="7 8">JCM 15389</strain>
    </source>
</reference>
<evidence type="ECO:0000313" key="7">
    <source>
        <dbReference type="EMBL" id="MFC0083202.1"/>
    </source>
</evidence>
<evidence type="ECO:0000256" key="5">
    <source>
        <dbReference type="ARBA" id="ARBA00023172"/>
    </source>
</evidence>